<keyword evidence="3" id="KW-1185">Reference proteome</keyword>
<evidence type="ECO:0000259" key="1">
    <source>
        <dbReference type="Pfam" id="PF20690"/>
    </source>
</evidence>
<dbReference type="AlphaFoldDB" id="A0A7L6BC42"/>
<sequence length="512" mass="56026">MSQTPGDRLTDPDVWRAALPNEVYQGLVSWSRAQPYRWTHRRWLTDGRSGALVALVRRTPDRGTISQMIMKLLPPDAAEQETRQVGLAQQHTPESFWRRHMVPTTTKCAIPGTHWWLHLQEIAQADVGELRPLSALLDDVHFGGFCATIVHAVGDEWSDGHDPAPVTGTAVGHLGDFLAGHRDRLADFAARHGLSLDRPSDEMTLPGRPDPLPDPFGLLAGTLPVAHEEVEVFVGNGHGDLHPGNVFVPVRDQVYAADFRLIDLGRFSPVTPVSRDPVKLLLSVAAAWLPALVPGSSLRSTLAELVVTPQRHPAAPPMAGYLTVARQIHEAAAGWSRRRGLEPEWTRQHLLLLVGSALRTVADEALPLDDRWWFLQVAALATRAYGESFGPETAHPVTPPTRAVAVPAEPLAARRPSPGTSARLDTPARPAPAGYPGWVKVQFCRRLGTSWAELADSLDVPPYERSRFAAGSEGRELWEWLQVRHLLPALPPALALIGRDDLVELLAAPGPE</sequence>
<reference evidence="2 3" key="2">
    <citation type="journal article" date="2021" name="Mar. Drugs">
        <title>A New Micromonospora Strain with Antibiotic Activity Isolated from the Microbiome of a Mid-Atlantic Deep-Sea Sponge.</title>
        <authorList>
            <person name="Back C.R."/>
            <person name="Stennett H.L."/>
            <person name="Williams S.E."/>
            <person name="Wang L."/>
            <person name="Ojeda Gomez J."/>
            <person name="Abdulle O.M."/>
            <person name="Duffy T."/>
            <person name="Neal C."/>
            <person name="Mantell J."/>
            <person name="Jepson M.A."/>
            <person name="Hendry K.R."/>
            <person name="Powell D."/>
            <person name="Stach J.E.M."/>
            <person name="Essex-Lopresti A.E."/>
            <person name="Willis C.L."/>
            <person name="Curnow P."/>
            <person name="Race P.R."/>
        </authorList>
    </citation>
    <scope>NUCLEOTIDE SEQUENCE [LARGE SCALE GENOMIC DNA]</scope>
    <source>
        <strain evidence="2 3">28ISP2-46</strain>
    </source>
</reference>
<dbReference type="KEGG" id="mfeu:H1D33_11965"/>
<name>A0A7L6BC42_9ACTN</name>
<protein>
    <recommendedName>
        <fullName evidence="1">Bacterial Death-like domain-containing protein</fullName>
    </recommendedName>
</protein>
<reference evidence="3" key="1">
    <citation type="submission" date="2020-07" db="EMBL/GenBank/DDBJ databases">
        <title>A new Micromonospora strain with potent antibiotic activity isolated from the microbiome of a mid-Atlantic deep-sea sponge.</title>
        <authorList>
            <person name="Back C.R."/>
            <person name="Stennett H.L."/>
            <person name="Williams S.E."/>
            <person name="Wang L."/>
            <person name="Ojeda Gomez J."/>
            <person name="Abdulle O.M."/>
            <person name="Duffy T."/>
            <person name="Hendry K.R."/>
            <person name="Powell D."/>
            <person name="Stach J.E."/>
            <person name="Essex-Lopresti A.E."/>
            <person name="Willis C.L."/>
            <person name="Curnow P."/>
            <person name="Race P.R."/>
        </authorList>
    </citation>
    <scope>NUCLEOTIDE SEQUENCE [LARGE SCALE GENOMIC DNA]</scope>
    <source>
        <strain evidence="3">28ISP2-46</strain>
    </source>
</reference>
<dbReference type="RefSeq" id="WP_181571864.1">
    <property type="nucleotide sequence ID" value="NZ_CP059322.2"/>
</dbReference>
<dbReference type="Pfam" id="PF20690">
    <property type="entry name" value="bDLD3"/>
    <property type="match status" value="1"/>
</dbReference>
<evidence type="ECO:0000313" key="2">
    <source>
        <dbReference type="EMBL" id="QLQ39477.1"/>
    </source>
</evidence>
<accession>A0A7L6BC42</accession>
<gene>
    <name evidence="2" type="ORF">H1D33_11965</name>
</gene>
<dbReference type="EMBL" id="CP059322">
    <property type="protein sequence ID" value="QLQ39477.1"/>
    <property type="molecule type" value="Genomic_DNA"/>
</dbReference>
<organism evidence="2 3">
    <name type="scientific">Micromonospora robiginosa</name>
    <dbReference type="NCBI Taxonomy" id="2749844"/>
    <lineage>
        <taxon>Bacteria</taxon>
        <taxon>Bacillati</taxon>
        <taxon>Actinomycetota</taxon>
        <taxon>Actinomycetes</taxon>
        <taxon>Micromonosporales</taxon>
        <taxon>Micromonosporaceae</taxon>
        <taxon>Micromonospora</taxon>
    </lineage>
</organism>
<dbReference type="InterPro" id="IPR048915">
    <property type="entry name" value="bDLD3"/>
</dbReference>
<dbReference type="Proteomes" id="UP000510844">
    <property type="component" value="Chromosome"/>
</dbReference>
<feature type="domain" description="Bacterial Death-like" evidence="1">
    <location>
        <begin position="438"/>
        <end position="507"/>
    </location>
</feature>
<proteinExistence type="predicted"/>
<evidence type="ECO:0000313" key="3">
    <source>
        <dbReference type="Proteomes" id="UP000510844"/>
    </source>
</evidence>